<proteinExistence type="predicted"/>
<sequence>MSPFNAVLCYLGVTCFVVVAALPLCQSHLPAVRVLVAHCYLSCFPCCRLSRSLCNLWHHLHFSVLLGAGVGCLLCRYCHRLRAVAASRVCDTPELRSWTDQVAVAPLVMELAGCCSSDEEMVCGGPVCSGYISLVTGAVFHNQQLARWALVHAQSTPTASTSGSIPGGGGLFTTDVALRRASATTADCQYVDKSSSGSLVEQKQRVPGDSGHWGIEGSGGLASLHSFFCIFYRFKIRLFYFYFCMSHARAVCFSTGRSTQQQDAFDNGALIIKAHSAARRT</sequence>
<reference evidence="2" key="1">
    <citation type="journal article" date="2023" name="Mol. Phylogenet. Evol.">
        <title>Genome-scale phylogeny and comparative genomics of the fungal order Sordariales.</title>
        <authorList>
            <person name="Hensen N."/>
            <person name="Bonometti L."/>
            <person name="Westerberg I."/>
            <person name="Brannstrom I.O."/>
            <person name="Guillou S."/>
            <person name="Cros-Aarteil S."/>
            <person name="Calhoun S."/>
            <person name="Haridas S."/>
            <person name="Kuo A."/>
            <person name="Mondo S."/>
            <person name="Pangilinan J."/>
            <person name="Riley R."/>
            <person name="LaButti K."/>
            <person name="Andreopoulos B."/>
            <person name="Lipzen A."/>
            <person name="Chen C."/>
            <person name="Yan M."/>
            <person name="Daum C."/>
            <person name="Ng V."/>
            <person name="Clum A."/>
            <person name="Steindorff A."/>
            <person name="Ohm R.A."/>
            <person name="Martin F."/>
            <person name="Silar P."/>
            <person name="Natvig D.O."/>
            <person name="Lalanne C."/>
            <person name="Gautier V."/>
            <person name="Ament-Velasquez S.L."/>
            <person name="Kruys A."/>
            <person name="Hutchinson M.I."/>
            <person name="Powell A.J."/>
            <person name="Barry K."/>
            <person name="Miller A.N."/>
            <person name="Grigoriev I.V."/>
            <person name="Debuchy R."/>
            <person name="Gladieux P."/>
            <person name="Hiltunen Thoren M."/>
            <person name="Johannesson H."/>
        </authorList>
    </citation>
    <scope>NUCLEOTIDE SEQUENCE</scope>
    <source>
        <strain evidence="2">SMH4131-1</strain>
    </source>
</reference>
<dbReference type="EMBL" id="JAUEPO010000004">
    <property type="protein sequence ID" value="KAK3323832.1"/>
    <property type="molecule type" value="Genomic_DNA"/>
</dbReference>
<reference evidence="2" key="2">
    <citation type="submission" date="2023-06" db="EMBL/GenBank/DDBJ databases">
        <authorList>
            <consortium name="Lawrence Berkeley National Laboratory"/>
            <person name="Haridas S."/>
            <person name="Hensen N."/>
            <person name="Bonometti L."/>
            <person name="Westerberg I."/>
            <person name="Brannstrom I.O."/>
            <person name="Guillou S."/>
            <person name="Cros-Aarteil S."/>
            <person name="Calhoun S."/>
            <person name="Kuo A."/>
            <person name="Mondo S."/>
            <person name="Pangilinan J."/>
            <person name="Riley R."/>
            <person name="Labutti K."/>
            <person name="Andreopoulos B."/>
            <person name="Lipzen A."/>
            <person name="Chen C."/>
            <person name="Yanf M."/>
            <person name="Daum C."/>
            <person name="Ng V."/>
            <person name="Clum A."/>
            <person name="Steindorff A."/>
            <person name="Ohm R."/>
            <person name="Martin F."/>
            <person name="Silar P."/>
            <person name="Natvig D."/>
            <person name="Lalanne C."/>
            <person name="Gautier V."/>
            <person name="Ament-Velasquez S.L."/>
            <person name="Kruys A."/>
            <person name="Hutchinson M.I."/>
            <person name="Powell A.J."/>
            <person name="Barry K."/>
            <person name="Miller A.N."/>
            <person name="Grigoriev I.V."/>
            <person name="Debuchy R."/>
            <person name="Gladieux P."/>
            <person name="Thoren M.H."/>
            <person name="Johannesson H."/>
        </authorList>
    </citation>
    <scope>NUCLEOTIDE SEQUENCE</scope>
    <source>
        <strain evidence="2">SMH4131-1</strain>
    </source>
</reference>
<keyword evidence="1" id="KW-0732">Signal</keyword>
<feature type="chain" id="PRO_5042202623" evidence="1">
    <location>
        <begin position="22"/>
        <end position="281"/>
    </location>
</feature>
<accession>A0AAE0IFM3</accession>
<keyword evidence="3" id="KW-1185">Reference proteome</keyword>
<dbReference type="Proteomes" id="UP001286456">
    <property type="component" value="Unassembled WGS sequence"/>
</dbReference>
<comment type="caution">
    <text evidence="2">The sequence shown here is derived from an EMBL/GenBank/DDBJ whole genome shotgun (WGS) entry which is preliminary data.</text>
</comment>
<feature type="signal peptide" evidence="1">
    <location>
        <begin position="1"/>
        <end position="21"/>
    </location>
</feature>
<evidence type="ECO:0000256" key="1">
    <source>
        <dbReference type="SAM" id="SignalP"/>
    </source>
</evidence>
<name>A0AAE0IFM3_9PEZI</name>
<evidence type="ECO:0000313" key="2">
    <source>
        <dbReference type="EMBL" id="KAK3323832.1"/>
    </source>
</evidence>
<gene>
    <name evidence="2" type="ORF">B0T19DRAFT_214380</name>
</gene>
<evidence type="ECO:0000313" key="3">
    <source>
        <dbReference type="Proteomes" id="UP001286456"/>
    </source>
</evidence>
<protein>
    <submittedName>
        <fullName evidence="2">Uncharacterized protein</fullName>
    </submittedName>
</protein>
<dbReference type="AlphaFoldDB" id="A0AAE0IFM3"/>
<organism evidence="2 3">
    <name type="scientific">Cercophora scortea</name>
    <dbReference type="NCBI Taxonomy" id="314031"/>
    <lineage>
        <taxon>Eukaryota</taxon>
        <taxon>Fungi</taxon>
        <taxon>Dikarya</taxon>
        <taxon>Ascomycota</taxon>
        <taxon>Pezizomycotina</taxon>
        <taxon>Sordariomycetes</taxon>
        <taxon>Sordariomycetidae</taxon>
        <taxon>Sordariales</taxon>
        <taxon>Lasiosphaeriaceae</taxon>
        <taxon>Cercophora</taxon>
    </lineage>
</organism>